<evidence type="ECO:0000259" key="8">
    <source>
        <dbReference type="PROSITE" id="PS50994"/>
    </source>
</evidence>
<proteinExistence type="predicted"/>
<feature type="domain" description="Integrase catalytic" evidence="8">
    <location>
        <begin position="2047"/>
        <end position="2131"/>
    </location>
</feature>
<dbReference type="GO" id="GO:0004519">
    <property type="term" value="F:endonuclease activity"/>
    <property type="evidence" value="ECO:0007669"/>
    <property type="project" value="UniProtKB-KW"/>
</dbReference>
<dbReference type="InterPro" id="IPR043502">
    <property type="entry name" value="DNA/RNA_pol_sf"/>
</dbReference>
<dbReference type="EMBL" id="BKCJ010000390">
    <property type="protein sequence ID" value="GEU32776.1"/>
    <property type="molecule type" value="Genomic_DNA"/>
</dbReference>
<gene>
    <name evidence="9" type="ORF">Tci_004754</name>
</gene>
<dbReference type="SUPFAM" id="SSF56672">
    <property type="entry name" value="DNA/RNA polymerases"/>
    <property type="match status" value="2"/>
</dbReference>
<evidence type="ECO:0000256" key="6">
    <source>
        <dbReference type="ARBA" id="ARBA00022918"/>
    </source>
</evidence>
<dbReference type="Pfam" id="PF17917">
    <property type="entry name" value="RT_RNaseH"/>
    <property type="match status" value="1"/>
</dbReference>
<keyword evidence="4" id="KW-0255">Endonuclease</keyword>
<evidence type="ECO:0000256" key="4">
    <source>
        <dbReference type="ARBA" id="ARBA00022759"/>
    </source>
</evidence>
<feature type="region of interest" description="Disordered" evidence="7">
    <location>
        <begin position="2416"/>
        <end position="2449"/>
    </location>
</feature>
<keyword evidence="6" id="KW-0695">RNA-directed DNA polymerase</keyword>
<dbReference type="InterPro" id="IPR041373">
    <property type="entry name" value="RT_RNaseH"/>
</dbReference>
<organism evidence="9">
    <name type="scientific">Tanacetum cinerariifolium</name>
    <name type="common">Dalmatian daisy</name>
    <name type="synonym">Chrysanthemum cinerariifolium</name>
    <dbReference type="NCBI Taxonomy" id="118510"/>
    <lineage>
        <taxon>Eukaryota</taxon>
        <taxon>Viridiplantae</taxon>
        <taxon>Streptophyta</taxon>
        <taxon>Embryophyta</taxon>
        <taxon>Tracheophyta</taxon>
        <taxon>Spermatophyta</taxon>
        <taxon>Magnoliopsida</taxon>
        <taxon>eudicotyledons</taxon>
        <taxon>Gunneridae</taxon>
        <taxon>Pentapetalae</taxon>
        <taxon>asterids</taxon>
        <taxon>campanulids</taxon>
        <taxon>Asterales</taxon>
        <taxon>Asteraceae</taxon>
        <taxon>Asteroideae</taxon>
        <taxon>Anthemideae</taxon>
        <taxon>Anthemidinae</taxon>
        <taxon>Tanacetum</taxon>
    </lineage>
</organism>
<dbReference type="CDD" id="cd09272">
    <property type="entry name" value="RNase_HI_RT_Ty1"/>
    <property type="match status" value="2"/>
</dbReference>
<dbReference type="InterPro" id="IPR025724">
    <property type="entry name" value="GAG-pre-integrase_dom"/>
</dbReference>
<dbReference type="InterPro" id="IPR001584">
    <property type="entry name" value="Integrase_cat-core"/>
</dbReference>
<dbReference type="GO" id="GO:0015074">
    <property type="term" value="P:DNA integration"/>
    <property type="evidence" value="ECO:0007669"/>
    <property type="project" value="InterPro"/>
</dbReference>
<dbReference type="CDD" id="cd09274">
    <property type="entry name" value="RNase_HI_RT_Ty3"/>
    <property type="match status" value="1"/>
</dbReference>
<feature type="domain" description="Integrase catalytic" evidence="8">
    <location>
        <begin position="2188"/>
        <end position="2364"/>
    </location>
</feature>
<dbReference type="PANTHER" id="PTHR37984">
    <property type="entry name" value="PROTEIN CBG26694"/>
    <property type="match status" value="1"/>
</dbReference>
<dbReference type="InterPro" id="IPR036875">
    <property type="entry name" value="Znf_CCHC_sf"/>
</dbReference>
<dbReference type="Gene3D" id="3.10.10.10">
    <property type="entry name" value="HIV Type 1 Reverse Transcriptase, subunit A, domain 1"/>
    <property type="match status" value="1"/>
</dbReference>
<dbReference type="InterPro" id="IPR012337">
    <property type="entry name" value="RNaseH-like_sf"/>
</dbReference>
<keyword evidence="2" id="KW-0548">Nucleotidyltransferase</keyword>
<feature type="compositionally biased region" description="Basic and acidic residues" evidence="7">
    <location>
        <begin position="1094"/>
        <end position="1106"/>
    </location>
</feature>
<evidence type="ECO:0000256" key="2">
    <source>
        <dbReference type="ARBA" id="ARBA00022695"/>
    </source>
</evidence>
<dbReference type="Pfam" id="PF00665">
    <property type="entry name" value="rve"/>
    <property type="match status" value="1"/>
</dbReference>
<dbReference type="InterPro" id="IPR050951">
    <property type="entry name" value="Retrovirus_Pol_polyprotein"/>
</dbReference>
<evidence type="ECO:0000313" key="9">
    <source>
        <dbReference type="EMBL" id="GEU32776.1"/>
    </source>
</evidence>
<protein>
    <recommendedName>
        <fullName evidence="8">Integrase catalytic domain-containing protein</fullName>
    </recommendedName>
</protein>
<dbReference type="GO" id="GO:0003676">
    <property type="term" value="F:nucleic acid binding"/>
    <property type="evidence" value="ECO:0007669"/>
    <property type="project" value="InterPro"/>
</dbReference>
<feature type="region of interest" description="Disordered" evidence="7">
    <location>
        <begin position="1080"/>
        <end position="1106"/>
    </location>
</feature>
<dbReference type="Pfam" id="PF13976">
    <property type="entry name" value="gag_pre-integrs"/>
    <property type="match status" value="1"/>
</dbReference>
<dbReference type="FunFam" id="3.10.20.370:FF:000001">
    <property type="entry name" value="Retrovirus-related Pol polyprotein from transposon 17.6-like protein"/>
    <property type="match status" value="1"/>
</dbReference>
<evidence type="ECO:0000256" key="3">
    <source>
        <dbReference type="ARBA" id="ARBA00022722"/>
    </source>
</evidence>
<dbReference type="InterPro" id="IPR013103">
    <property type="entry name" value="RVT_2"/>
</dbReference>
<dbReference type="GO" id="GO:0016787">
    <property type="term" value="F:hydrolase activity"/>
    <property type="evidence" value="ECO:0007669"/>
    <property type="project" value="UniProtKB-KW"/>
</dbReference>
<dbReference type="InterPro" id="IPR036397">
    <property type="entry name" value="RNaseH_sf"/>
</dbReference>
<evidence type="ECO:0000256" key="1">
    <source>
        <dbReference type="ARBA" id="ARBA00022679"/>
    </source>
</evidence>
<dbReference type="SUPFAM" id="SSF53098">
    <property type="entry name" value="Ribonuclease H-like"/>
    <property type="match status" value="2"/>
</dbReference>
<name>A0A6L2J7E2_TANCI</name>
<sequence>MILSGIGDGIYFIIDACTTTKEICIAIERLQQGESLNKQDAKTNLFWEFGKFTSRDEESIESYYSRKPKQAKVYKYHKEKMMLCKQESKGVPLSAEQNKWRHDTDDEPDKQELEAHYIQHFEQPQSISDTYVVETIDSNVIPNSSNMCDNEEEDDQYADDHEDERVALANLTANLKLNIDKNKTTQNQLRKANAILTHFYFDVNHLRYVHTESNKKELKKCIFDGLYVMAEVIILAKTATTTQEVVPEHTVPETYGNTTREKCAYIDAEVEAIHMILSGIRDGIYSTIDACIQVVQMTRIQLFDCKEYGYFAKECRKPKQNEWHHDTDDEPNEQELEAHYIAHGMISKIICLNNVLISCMLMLFSCGVDAIEDFKEYTIRDYYCWLKTYCCWLLTPYISLRDKDLQDSKDPQVMRIEQYFLMTDYSLWEVILNGDSPTPTRVIDGVVQHVAPTTTEQRLARKYELKARDLEEQSLDDLFNSLMIYEAEVKSSSATSPTTQNIAFVSSQNTDNTNESVSAVASVSVASTKVHVSARPNQIDADDSEEMDLKWQMVMLTMRARRFLQRTGRNLRANGTTSIGFGMSKVECYNYHRRGHFARECRSPKDNRNKEPQMRNVLVDTSTSNALVSQCDDVRSYDWSFQVEEEPTNYALVAFTSSSSSSSDNEYEKKMVQKPIRNHAMRGNHQHYARMTHPNPQRHVVLTAVLTRSRLVLLNAARPVNIVVPQTKGNPQHALKDKGVIDSRCSRYMTGNISYLTDFEEINSGYVAFGGNLKGRKITCKSKIRTDTECIVLSFDFKLSDESHVWLRVSRENNMYNVDLKNIVSLGDLTCLFAKETLEESNIWHRRLGHINFKTMNKLVKGNFVRGLPSKVFENNHTCVACKKGKQNRASCKTKPVSSVSQPLQKLHMDLSGPTFVKSLNKKSYCLVVTDDYSRVLVTKPHNKTPYEPLLSRTPSIGFMRPFGCPMTILNTLDPLGKFDGKVDEKFLVRYSVSRSRPTWLFDIDTLTKSMNYQPVLAVNQPNSSAGIQEHFDADKAGEENVQQYVLFPLWSSGSKDPQNTDDDTTFKVKEPKFELKKPESAVLVSSSSNAKTKKNDDKTTREAKGKSLVELSTGFRNLSEEFEDFSDNIINEVNDASNPVPAAGKSSYVDPSQYPDDLDMPALEDITYSDEEEDVGVEADFSNLETNITVSSIPTTRVHKDHHVTQIIGDLSPAPQTRSMTRMVKQQENGFQKGKIDQTLFIKKQKGDILLVQVYVDDIIFGSTNKDLYKAFEKLMKDKFQMSSMGELTFFLGLQIKQKQDGIFISQDKYVAKILRKFGLTDGKSASTPIDTEKPLLKDPDGEDVDVHTYSSMIGSLMYLTSSRPDIMFTVCACARFQVTSKASHLHAVKRSFSDYAGASLDRKSRTGGCQFLGCRLISWQWKRQTVVTTSSTEAEYVVATIQVHKKDKEPVDKHFVVLKTKSNLPYPSRLAKEKLREKDDILAAKFMEIFRDLHFELSFADALVHMPKFAPMFKKLLNNKDKLIELTKTPLNENCSALVLKKLPKKLDDPGRFLIPCDFSEFDNYVALADLEASINLMPLSIWKKLRLLTLNNTKMVPFLSTAHALIDVYEGEIILRHDEQSLTLKCGDTPSISYNNFESLNKVDLIDATCEEYSQEVLGFSDVVASGNPTPYYNPIVSNSSSTLTPFDESDFLLLEEADAFIAIDDEPVSLEINATYYDPEGDILILEVLLNSAPLPPSPNQKDYFLRIHKDLKVIEPKENKSSNDEPPEVELKELPSHLEVSTLCTYKILLEADYEPKVQSQRRVNPKIYDVIKKEVEKLLDAGLIYLISDSPWVSPVHRVPKKGGMTVVTNDENELVPTRLVTGWRETNTIVFLTVSQDHPFELMCDASDFAVGAVLGQRIEKHFRPIHYASKTMTEAESNYTTMEKEMLAVVYAFEKFRSYLIMNRSIVYTDHSALKYLFAKKNAKARLLRWILLLQEFYFKVIDKKEAENYAADHLSHLENPYENVFDPKEINELFPLETIRKLAHHDQSQEAIDILTACHSGPIGGYYGANYTAKKGNKYILVVVDYLLKWVEAKALPTNDARVVVKFLKSIFSWFGTPKAIISDRGTHFCNDQFAKVMSKYGRILERTVGENRASWTNKLDDALWEIPSGKIKYQFAAILGYGDLVQGNITINRVYYAEGLNHNLFSVGQFCDADLKVAFRKSTCFVRDLQDDYSIYTWTLFLRSKDETLKVLKEFLTMIQRNLQAPVNIVRTDRGTEFLNKTLHAFFKEERIEHQICTARTPEQNGVVERRNHTLVEVAQTMLSTSKLPLFFWAEAIATAYYTQNKSLIIPTHDKTAYHIINDRKPSIKHLQIFGCICYLIRDGENLDKMKKRGSVHSDAHVPSQQELDILFSPLYDEFFTAGTSSVNKSSSPTNNSNQQDTQPTMNIQPTSEPSTPTYVHAKENNVNQAEEEHLLEDKFTNPFCTSVQEVDESSSHNIGNSNVQEFNQPQVSEYQWKKDHPLEQVRRNPSKPVQTRRQLATDLEMCMSALTVIARLEAVWIFVAYVAYKCFLIYEMDVKTAFLNGPLKEDVYVAQPEGFVDPDYPEKAKYALEILHKHGMEKGQSIGTPIAMKPKLDADLSGIPVDQTNYRSKIRTQLQDYGLNYNKIPLYCDSQSVIAISFNPVQHTRTKHIHTRYHFIEEHVENGIIELYLVRTEYQLAGMFTKTLPEDRFKYLVRRIGMRCLTSAELEVLAK</sequence>
<dbReference type="Gene3D" id="4.10.60.10">
    <property type="entry name" value="Zinc finger, CCHC-type"/>
    <property type="match status" value="1"/>
</dbReference>
<keyword evidence="5" id="KW-0378">Hydrolase</keyword>
<accession>A0A6L2J7E2</accession>
<keyword evidence="3" id="KW-0540">Nuclease</keyword>
<evidence type="ECO:0000256" key="5">
    <source>
        <dbReference type="ARBA" id="ARBA00022801"/>
    </source>
</evidence>
<dbReference type="GO" id="GO:0008270">
    <property type="term" value="F:zinc ion binding"/>
    <property type="evidence" value="ECO:0007669"/>
    <property type="project" value="InterPro"/>
</dbReference>
<reference evidence="9" key="1">
    <citation type="journal article" date="2019" name="Sci. Rep.">
        <title>Draft genome of Tanacetum cinerariifolium, the natural source of mosquito coil.</title>
        <authorList>
            <person name="Yamashiro T."/>
            <person name="Shiraishi A."/>
            <person name="Satake H."/>
            <person name="Nakayama K."/>
        </authorList>
    </citation>
    <scope>NUCLEOTIDE SEQUENCE</scope>
</reference>
<dbReference type="Pfam" id="PF07727">
    <property type="entry name" value="RVT_2"/>
    <property type="match status" value="2"/>
</dbReference>
<dbReference type="PROSITE" id="PS50994">
    <property type="entry name" value="INTEGRASE"/>
    <property type="match status" value="2"/>
</dbReference>
<dbReference type="GO" id="GO:0003964">
    <property type="term" value="F:RNA-directed DNA polymerase activity"/>
    <property type="evidence" value="ECO:0007669"/>
    <property type="project" value="UniProtKB-KW"/>
</dbReference>
<keyword evidence="1" id="KW-0808">Transferase</keyword>
<dbReference type="Gene3D" id="3.30.420.10">
    <property type="entry name" value="Ribonuclease H-like superfamily/Ribonuclease H"/>
    <property type="match status" value="3"/>
</dbReference>
<feature type="compositionally biased region" description="Polar residues" evidence="7">
    <location>
        <begin position="2416"/>
        <end position="2448"/>
    </location>
</feature>
<dbReference type="SUPFAM" id="SSF57756">
    <property type="entry name" value="Retrovirus zinc finger-like domains"/>
    <property type="match status" value="1"/>
</dbReference>
<dbReference type="PANTHER" id="PTHR37984:SF5">
    <property type="entry name" value="PROTEIN NYNRIN-LIKE"/>
    <property type="match status" value="1"/>
</dbReference>
<evidence type="ECO:0000256" key="7">
    <source>
        <dbReference type="SAM" id="MobiDB-lite"/>
    </source>
</evidence>
<comment type="caution">
    <text evidence="9">The sequence shown here is derived from an EMBL/GenBank/DDBJ whole genome shotgun (WGS) entry which is preliminary data.</text>
</comment>